<evidence type="ECO:0000259" key="1">
    <source>
        <dbReference type="Pfam" id="PF07603"/>
    </source>
</evidence>
<feature type="domain" description="Lcl C-terminal" evidence="1">
    <location>
        <begin position="390"/>
        <end position="553"/>
    </location>
</feature>
<evidence type="ECO:0000313" key="5">
    <source>
        <dbReference type="Proteomes" id="UP000307217"/>
    </source>
</evidence>
<dbReference type="Proteomes" id="UP000307164">
    <property type="component" value="Unassembled WGS sequence"/>
</dbReference>
<keyword evidence="4" id="KW-1185">Reference proteome</keyword>
<dbReference type="Pfam" id="PF07603">
    <property type="entry name" value="Lcl_C"/>
    <property type="match status" value="1"/>
</dbReference>
<dbReference type="InterPro" id="IPR013783">
    <property type="entry name" value="Ig-like_fold"/>
</dbReference>
<gene>
    <name evidence="2" type="ORF">CWC19_19375</name>
    <name evidence="3" type="ORF">CWC20_18565</name>
</gene>
<sequence length="555" mass="59488">MLNRLSCIVLFSSIVIGCGGGSSSSEPTEVNASINVSNSVTVVEKASVTITASASPADGTFNWQVISGPALEGFPQQTNEVTITAPDVKTDSVITLQVDYRAPNDKTASDTVVINVTSENQLPVAVVTQTEPAALPAKYPDTVKLSAKDSTDPDSNGAVVSYQWQQLSGPTLTLSDLTQSEISFTHPLLLQSQTARFSLTLVDDEGGEAGTEFSMTLESTDTPVIADAGDEQSVVEFDTVTLDASKSVSVSGNYTCTWNQEASGSLTLSISDPTSCKTTFLAPDVDSSIETKFKVTVKDPLNLVNDDEVTITINPKALGLLNDSGMESCFSNTALISCNDDTFIAQDGDMGRDSVASYLDKTGTGRVAFDFTKLNEFADELTDTETTFSCVRDNVSGLIWEVKEANTGTLPNTSVREGKNHYTWYLTTDGTAQDGSITGSANTTCPSNLHCGIQSLIDDVNASNFCGGSNWRLPTYMELLSIIDFGRSDGLQLLDPVFFPNTPSESFLNHVYYWTTQTSVDGRSLTQAFILDMLTGNDLAYPKNNTAYVRLVRTP</sequence>
<reference evidence="2" key="3">
    <citation type="submission" date="2019-09" db="EMBL/GenBank/DDBJ databases">
        <title>Co-occurence of chitin degradation, pigmentation and bioactivity in marine Pseudoalteromonas.</title>
        <authorList>
            <person name="Sonnenschein E.C."/>
            <person name="Bech P.K."/>
        </authorList>
    </citation>
    <scope>NUCLEOTIDE SEQUENCE</scope>
    <source>
        <strain evidence="2">S3790</strain>
        <strain evidence="3 4">S3895</strain>
    </source>
</reference>
<reference evidence="4 5" key="1">
    <citation type="submission" date="2018-01" db="EMBL/GenBank/DDBJ databases">
        <authorList>
            <person name="Paulsen S."/>
            <person name="Gram L.K."/>
        </authorList>
    </citation>
    <scope>NUCLEOTIDE SEQUENCE [LARGE SCALE GENOMIC DNA]</scope>
    <source>
        <strain evidence="2 5">S3790</strain>
        <strain evidence="3 4">S3895</strain>
    </source>
</reference>
<dbReference type="EMBL" id="PNBX01000120">
    <property type="protein sequence ID" value="TMO63211.1"/>
    <property type="molecule type" value="Genomic_DNA"/>
</dbReference>
<dbReference type="InterPro" id="IPR011460">
    <property type="entry name" value="Lcl_C"/>
</dbReference>
<dbReference type="PANTHER" id="PTHR35812:SF1">
    <property type="entry name" value="LIPOPROTEIN"/>
    <property type="match status" value="1"/>
</dbReference>
<dbReference type="AlphaFoldDB" id="A0A5S3UZA9"/>
<dbReference type="PANTHER" id="PTHR35812">
    <property type="entry name" value="LIPOPROTEIN"/>
    <property type="match status" value="1"/>
</dbReference>
<accession>A0A5S3UZA9</accession>
<dbReference type="Pfam" id="PF22352">
    <property type="entry name" value="K319L-like_PKD"/>
    <property type="match status" value="2"/>
</dbReference>
<evidence type="ECO:0000313" key="2">
    <source>
        <dbReference type="EMBL" id="TMO63211.1"/>
    </source>
</evidence>
<evidence type="ECO:0000313" key="4">
    <source>
        <dbReference type="Proteomes" id="UP000307164"/>
    </source>
</evidence>
<name>A0A5S3UZA9_9GAMM</name>
<dbReference type="PROSITE" id="PS51257">
    <property type="entry name" value="PROKAR_LIPOPROTEIN"/>
    <property type="match status" value="1"/>
</dbReference>
<proteinExistence type="predicted"/>
<protein>
    <recommendedName>
        <fullName evidence="1">Lcl C-terminal domain-containing protein</fullName>
    </recommendedName>
</protein>
<dbReference type="Gene3D" id="2.60.40.10">
    <property type="entry name" value="Immunoglobulins"/>
    <property type="match status" value="2"/>
</dbReference>
<dbReference type="Proteomes" id="UP000307217">
    <property type="component" value="Unassembled WGS sequence"/>
</dbReference>
<evidence type="ECO:0000313" key="3">
    <source>
        <dbReference type="EMBL" id="TMO71096.1"/>
    </source>
</evidence>
<organism evidence="2 5">
    <name type="scientific">Pseudoalteromonas aurantia</name>
    <dbReference type="NCBI Taxonomy" id="43654"/>
    <lineage>
        <taxon>Bacteria</taxon>
        <taxon>Pseudomonadati</taxon>
        <taxon>Pseudomonadota</taxon>
        <taxon>Gammaproteobacteria</taxon>
        <taxon>Alteromonadales</taxon>
        <taxon>Pseudoalteromonadaceae</taxon>
        <taxon>Pseudoalteromonas</taxon>
    </lineage>
</organism>
<reference evidence="5" key="2">
    <citation type="submission" date="2019-06" db="EMBL/GenBank/DDBJ databases">
        <title>Co-occurence of chitin degradation, pigmentation and bioactivity in marine Pseudoalteromonas.</title>
        <authorList>
            <person name="Sonnenschein E.C."/>
            <person name="Bech P.K."/>
        </authorList>
    </citation>
    <scope>NUCLEOTIDE SEQUENCE [LARGE SCALE GENOMIC DNA]</scope>
    <source>
        <strain evidence="5">S3790</strain>
    </source>
</reference>
<dbReference type="OrthoDB" id="9815730at2"/>
<dbReference type="RefSeq" id="WP_138593543.1">
    <property type="nucleotide sequence ID" value="NZ_PNBW01000117.1"/>
</dbReference>
<dbReference type="EMBL" id="PNBW01000117">
    <property type="protein sequence ID" value="TMO71096.1"/>
    <property type="molecule type" value="Genomic_DNA"/>
</dbReference>
<comment type="caution">
    <text evidence="2">The sequence shown here is derived from an EMBL/GenBank/DDBJ whole genome shotgun (WGS) entry which is preliminary data.</text>
</comment>